<sequence>MPSMTFDEAAQKMRETHGVKESDMEELYALYKQATVGDVNKERPGIAHPVERRKWDAWEKKKGMSSERAKEEYVKKAESLL</sequence>
<dbReference type="PANTHER" id="PTHR23310:SF62">
    <property type="entry name" value="ACYL-COA BINDING PROTEIN 1, ISOFORM A"/>
    <property type="match status" value="1"/>
</dbReference>
<comment type="similarity">
    <text evidence="1">Belongs to the ACBP family.</text>
</comment>
<dbReference type="EMBL" id="UYSG01010932">
    <property type="protein sequence ID" value="VDL59727.1"/>
    <property type="molecule type" value="Genomic_DNA"/>
</dbReference>
<keyword evidence="8" id="KW-1185">Reference proteome</keyword>
<evidence type="ECO:0000313" key="7">
    <source>
        <dbReference type="Proteomes" id="UP000274504"/>
    </source>
</evidence>
<gene>
    <name evidence="5" type="ORF">HDID_LOCUS7409</name>
    <name evidence="6" type="ORF">WMSIL1_LOCUS15044</name>
</gene>
<reference evidence="5 7" key="2">
    <citation type="submission" date="2018-11" db="EMBL/GenBank/DDBJ databases">
        <authorList>
            <consortium name="Pathogen Informatics"/>
        </authorList>
    </citation>
    <scope>NUCLEOTIDE SEQUENCE [LARGE SCALE GENOMIC DNA]</scope>
</reference>
<evidence type="ECO:0000256" key="3">
    <source>
        <dbReference type="SAM" id="MobiDB-lite"/>
    </source>
</evidence>
<accession>A0A0R3SQP5</accession>
<name>A0A0R3SQP5_HYMDI</name>
<dbReference type="EMBL" id="CABIJS010000719">
    <property type="protein sequence ID" value="VUZ57681.1"/>
    <property type="molecule type" value="Genomic_DNA"/>
</dbReference>
<dbReference type="SUPFAM" id="SSF47027">
    <property type="entry name" value="Acyl-CoA binding protein"/>
    <property type="match status" value="1"/>
</dbReference>
<dbReference type="Proteomes" id="UP000321570">
    <property type="component" value="Unassembled WGS sequence"/>
</dbReference>
<feature type="domain" description="ACB" evidence="4">
    <location>
        <begin position="1"/>
        <end position="81"/>
    </location>
</feature>
<dbReference type="Gene3D" id="1.20.80.10">
    <property type="match status" value="1"/>
</dbReference>
<evidence type="ECO:0000313" key="6">
    <source>
        <dbReference type="EMBL" id="VUZ57681.1"/>
    </source>
</evidence>
<keyword evidence="2" id="KW-0446">Lipid-binding</keyword>
<dbReference type="STRING" id="6216.A0A0R3SQP5"/>
<dbReference type="GO" id="GO:0000062">
    <property type="term" value="F:fatty-acyl-CoA binding"/>
    <property type="evidence" value="ECO:0007669"/>
    <property type="project" value="InterPro"/>
</dbReference>
<evidence type="ECO:0000313" key="5">
    <source>
        <dbReference type="EMBL" id="VDL59727.1"/>
    </source>
</evidence>
<feature type="region of interest" description="Disordered" evidence="3">
    <location>
        <begin position="1"/>
        <end position="20"/>
    </location>
</feature>
<proteinExistence type="inferred from homology"/>
<dbReference type="InterPro" id="IPR035984">
    <property type="entry name" value="Acyl-CoA-binding_sf"/>
</dbReference>
<dbReference type="PRINTS" id="PR00689">
    <property type="entry name" value="ACOABINDINGP"/>
</dbReference>
<dbReference type="Pfam" id="PF00887">
    <property type="entry name" value="ACBP"/>
    <property type="match status" value="1"/>
</dbReference>
<protein>
    <submittedName>
        <fullName evidence="9">ACB domain-containing protein</fullName>
    </submittedName>
</protein>
<dbReference type="InterPro" id="IPR000582">
    <property type="entry name" value="Acyl-CoA-binding_protein"/>
</dbReference>
<dbReference type="AlphaFoldDB" id="A0A0R3SQP5"/>
<reference evidence="6 8" key="3">
    <citation type="submission" date="2019-07" db="EMBL/GenBank/DDBJ databases">
        <authorList>
            <person name="Jastrzebski P J."/>
            <person name="Paukszto L."/>
            <person name="Jastrzebski P J."/>
        </authorList>
    </citation>
    <scope>NUCLEOTIDE SEQUENCE [LARGE SCALE GENOMIC DNA]</scope>
    <source>
        <strain evidence="6 8">WMS-il1</strain>
    </source>
</reference>
<feature type="compositionally biased region" description="Basic and acidic residues" evidence="3">
    <location>
        <begin position="9"/>
        <end position="20"/>
    </location>
</feature>
<evidence type="ECO:0000259" key="4">
    <source>
        <dbReference type="PROSITE" id="PS51228"/>
    </source>
</evidence>
<dbReference type="PANTHER" id="PTHR23310">
    <property type="entry name" value="ACYL-COA-BINDING PROTEIN, ACBP"/>
    <property type="match status" value="1"/>
</dbReference>
<dbReference type="WBParaSite" id="HDID_0000741101-mRNA-1">
    <property type="protein sequence ID" value="HDID_0000741101-mRNA-1"/>
    <property type="gene ID" value="HDID_0000741101"/>
</dbReference>
<dbReference type="GO" id="GO:0006631">
    <property type="term" value="P:fatty acid metabolic process"/>
    <property type="evidence" value="ECO:0007669"/>
    <property type="project" value="TreeGrafter"/>
</dbReference>
<organism evidence="9">
    <name type="scientific">Hymenolepis diminuta</name>
    <name type="common">Rat tapeworm</name>
    <dbReference type="NCBI Taxonomy" id="6216"/>
    <lineage>
        <taxon>Eukaryota</taxon>
        <taxon>Metazoa</taxon>
        <taxon>Spiralia</taxon>
        <taxon>Lophotrochozoa</taxon>
        <taxon>Platyhelminthes</taxon>
        <taxon>Cestoda</taxon>
        <taxon>Eucestoda</taxon>
        <taxon>Cyclophyllidea</taxon>
        <taxon>Hymenolepididae</taxon>
        <taxon>Hymenolepis</taxon>
    </lineage>
</organism>
<evidence type="ECO:0000256" key="2">
    <source>
        <dbReference type="ARBA" id="ARBA00023121"/>
    </source>
</evidence>
<dbReference type="Proteomes" id="UP000274504">
    <property type="component" value="Unassembled WGS sequence"/>
</dbReference>
<evidence type="ECO:0000256" key="1">
    <source>
        <dbReference type="ARBA" id="ARBA00005567"/>
    </source>
</evidence>
<dbReference type="OrthoDB" id="346910at2759"/>
<evidence type="ECO:0000313" key="9">
    <source>
        <dbReference type="WBParaSite" id="HDID_0000741101-mRNA-1"/>
    </source>
</evidence>
<dbReference type="PROSITE" id="PS51228">
    <property type="entry name" value="ACB_2"/>
    <property type="match status" value="1"/>
</dbReference>
<reference evidence="9" key="1">
    <citation type="submission" date="2017-02" db="UniProtKB">
        <authorList>
            <consortium name="WormBaseParasite"/>
        </authorList>
    </citation>
    <scope>IDENTIFICATION</scope>
</reference>
<dbReference type="InterPro" id="IPR014352">
    <property type="entry name" value="FERM/acyl-CoA-bd_prot_sf"/>
</dbReference>
<evidence type="ECO:0000313" key="8">
    <source>
        <dbReference type="Proteomes" id="UP000321570"/>
    </source>
</evidence>